<sequence>MKTESLEAFLQTVELRSLTKASEVLHISQPALSKQIRNLEDELGTQLFIRSTTGVTLTATGTILFERSKRIMEEFNTLRREIALQEGTRLQLTIGSWPSVATVYLPTRIAGHKQKDVLLEYGGNRICLQREEAADRIRNRARAEHPRFHSVQSRHLDTAEDLY</sequence>
<dbReference type="PANTHER" id="PTHR30419:SF8">
    <property type="entry name" value="NITROGEN ASSIMILATION TRANSCRIPTIONAL ACTIVATOR-RELATED"/>
    <property type="match status" value="1"/>
</dbReference>
<dbReference type="Gene3D" id="1.10.10.10">
    <property type="entry name" value="Winged helix-like DNA-binding domain superfamily/Winged helix DNA-binding domain"/>
    <property type="match status" value="1"/>
</dbReference>
<dbReference type="Proteomes" id="UP000256304">
    <property type="component" value="Unassembled WGS sequence"/>
</dbReference>
<gene>
    <name evidence="6" type="ORF">A8990_101150</name>
</gene>
<protein>
    <submittedName>
        <fullName evidence="6">Regulatory helix-turn-helix LysR family protein</fullName>
    </submittedName>
</protein>
<dbReference type="InterPro" id="IPR000847">
    <property type="entry name" value="LysR_HTH_N"/>
</dbReference>
<evidence type="ECO:0000256" key="4">
    <source>
        <dbReference type="ARBA" id="ARBA00023163"/>
    </source>
</evidence>
<feature type="domain" description="HTH lysR-type" evidence="5">
    <location>
        <begin position="1"/>
        <end position="58"/>
    </location>
</feature>
<dbReference type="InterPro" id="IPR050950">
    <property type="entry name" value="HTH-type_LysR_regulators"/>
</dbReference>
<dbReference type="EMBL" id="QTTN01000001">
    <property type="protein sequence ID" value="REE94357.1"/>
    <property type="molecule type" value="Genomic_DNA"/>
</dbReference>
<dbReference type="GO" id="GO:0003700">
    <property type="term" value="F:DNA-binding transcription factor activity"/>
    <property type="evidence" value="ECO:0007669"/>
    <property type="project" value="InterPro"/>
</dbReference>
<dbReference type="AlphaFoldDB" id="A0A3D9SFE5"/>
<keyword evidence="7" id="KW-1185">Reference proteome</keyword>
<dbReference type="GO" id="GO:0005829">
    <property type="term" value="C:cytosol"/>
    <property type="evidence" value="ECO:0007669"/>
    <property type="project" value="TreeGrafter"/>
</dbReference>
<dbReference type="GO" id="GO:0003677">
    <property type="term" value="F:DNA binding"/>
    <property type="evidence" value="ECO:0007669"/>
    <property type="project" value="UniProtKB-KW"/>
</dbReference>
<evidence type="ECO:0000256" key="1">
    <source>
        <dbReference type="ARBA" id="ARBA00009437"/>
    </source>
</evidence>
<dbReference type="FunFam" id="1.10.10.10:FF:000001">
    <property type="entry name" value="LysR family transcriptional regulator"/>
    <property type="match status" value="1"/>
</dbReference>
<evidence type="ECO:0000313" key="7">
    <source>
        <dbReference type="Proteomes" id="UP000256304"/>
    </source>
</evidence>
<name>A0A3D9SFE5_9BACL</name>
<dbReference type="OrthoDB" id="9803735at2"/>
<proteinExistence type="inferred from homology"/>
<reference evidence="6 7" key="1">
    <citation type="submission" date="2018-08" db="EMBL/GenBank/DDBJ databases">
        <title>Genomic Encyclopedia of Type Strains, Phase III (KMG-III): the genomes of soil and plant-associated and newly described type strains.</title>
        <authorList>
            <person name="Whitman W."/>
        </authorList>
    </citation>
    <scope>NUCLEOTIDE SEQUENCE [LARGE SCALE GENOMIC DNA]</scope>
    <source>
        <strain evidence="6 7">CGMCC 1.10966</strain>
    </source>
</reference>
<comment type="similarity">
    <text evidence="1">Belongs to the LysR transcriptional regulatory family.</text>
</comment>
<organism evidence="6 7">
    <name type="scientific">Paenibacillus taihuensis</name>
    <dbReference type="NCBI Taxonomy" id="1156355"/>
    <lineage>
        <taxon>Bacteria</taxon>
        <taxon>Bacillati</taxon>
        <taxon>Bacillota</taxon>
        <taxon>Bacilli</taxon>
        <taxon>Bacillales</taxon>
        <taxon>Paenibacillaceae</taxon>
        <taxon>Paenibacillus</taxon>
    </lineage>
</organism>
<evidence type="ECO:0000256" key="3">
    <source>
        <dbReference type="ARBA" id="ARBA00023125"/>
    </source>
</evidence>
<dbReference type="PROSITE" id="PS50931">
    <property type="entry name" value="HTH_LYSR"/>
    <property type="match status" value="1"/>
</dbReference>
<dbReference type="InterPro" id="IPR036388">
    <property type="entry name" value="WH-like_DNA-bd_sf"/>
</dbReference>
<dbReference type="PRINTS" id="PR00039">
    <property type="entry name" value="HTHLYSR"/>
</dbReference>
<evidence type="ECO:0000259" key="5">
    <source>
        <dbReference type="PROSITE" id="PS50931"/>
    </source>
</evidence>
<comment type="caution">
    <text evidence="6">The sequence shown here is derived from an EMBL/GenBank/DDBJ whole genome shotgun (WGS) entry which is preliminary data.</text>
</comment>
<evidence type="ECO:0000256" key="2">
    <source>
        <dbReference type="ARBA" id="ARBA00023015"/>
    </source>
</evidence>
<dbReference type="Pfam" id="PF00126">
    <property type="entry name" value="HTH_1"/>
    <property type="match status" value="1"/>
</dbReference>
<evidence type="ECO:0000313" key="6">
    <source>
        <dbReference type="EMBL" id="REE94357.1"/>
    </source>
</evidence>
<keyword evidence="3" id="KW-0238">DNA-binding</keyword>
<keyword evidence="4" id="KW-0804">Transcription</keyword>
<dbReference type="InterPro" id="IPR036390">
    <property type="entry name" value="WH_DNA-bd_sf"/>
</dbReference>
<keyword evidence="2" id="KW-0805">Transcription regulation</keyword>
<dbReference type="SUPFAM" id="SSF46785">
    <property type="entry name" value="Winged helix' DNA-binding domain"/>
    <property type="match status" value="1"/>
</dbReference>
<accession>A0A3D9SFE5</accession>
<dbReference type="PANTHER" id="PTHR30419">
    <property type="entry name" value="HTH-TYPE TRANSCRIPTIONAL REGULATOR YBHD"/>
    <property type="match status" value="1"/>
</dbReference>